<protein>
    <submittedName>
        <fullName evidence="1">Uncharacterized protein</fullName>
    </submittedName>
</protein>
<dbReference type="AlphaFoldDB" id="X1M8H9"/>
<accession>X1M8H9</accession>
<proteinExistence type="predicted"/>
<dbReference type="EMBL" id="BARV01011688">
    <property type="protein sequence ID" value="GAI10985.1"/>
    <property type="molecule type" value="Genomic_DNA"/>
</dbReference>
<name>X1M8H9_9ZZZZ</name>
<feature type="non-terminal residue" evidence="1">
    <location>
        <position position="1"/>
    </location>
</feature>
<evidence type="ECO:0000313" key="1">
    <source>
        <dbReference type="EMBL" id="GAI10985.1"/>
    </source>
</evidence>
<reference evidence="1" key="1">
    <citation type="journal article" date="2014" name="Front. Microbiol.">
        <title>High frequency of phylogenetically diverse reductive dehalogenase-homologous genes in deep subseafloor sedimentary metagenomes.</title>
        <authorList>
            <person name="Kawai M."/>
            <person name="Futagami T."/>
            <person name="Toyoda A."/>
            <person name="Takaki Y."/>
            <person name="Nishi S."/>
            <person name="Hori S."/>
            <person name="Arai W."/>
            <person name="Tsubouchi T."/>
            <person name="Morono Y."/>
            <person name="Uchiyama I."/>
            <person name="Ito T."/>
            <person name="Fujiyama A."/>
            <person name="Inagaki F."/>
            <person name="Takami H."/>
        </authorList>
    </citation>
    <scope>NUCLEOTIDE SEQUENCE</scope>
    <source>
        <strain evidence="1">Expedition CK06-06</strain>
    </source>
</reference>
<sequence>CSAKLVVSSFEDKSSQFPVSTPRKGNKAIMMKA</sequence>
<gene>
    <name evidence="1" type="ORF">S06H3_22035</name>
</gene>
<comment type="caution">
    <text evidence="1">The sequence shown here is derived from an EMBL/GenBank/DDBJ whole genome shotgun (WGS) entry which is preliminary data.</text>
</comment>
<organism evidence="1">
    <name type="scientific">marine sediment metagenome</name>
    <dbReference type="NCBI Taxonomy" id="412755"/>
    <lineage>
        <taxon>unclassified sequences</taxon>
        <taxon>metagenomes</taxon>
        <taxon>ecological metagenomes</taxon>
    </lineage>
</organism>